<evidence type="ECO:0000256" key="1">
    <source>
        <dbReference type="SAM" id="MobiDB-lite"/>
    </source>
</evidence>
<evidence type="ECO:0000313" key="4">
    <source>
        <dbReference type="Proteomes" id="UP000620124"/>
    </source>
</evidence>
<organism evidence="3 4">
    <name type="scientific">Mycena venus</name>
    <dbReference type="NCBI Taxonomy" id="2733690"/>
    <lineage>
        <taxon>Eukaryota</taxon>
        <taxon>Fungi</taxon>
        <taxon>Dikarya</taxon>
        <taxon>Basidiomycota</taxon>
        <taxon>Agaricomycotina</taxon>
        <taxon>Agaricomycetes</taxon>
        <taxon>Agaricomycetidae</taxon>
        <taxon>Agaricales</taxon>
        <taxon>Marasmiineae</taxon>
        <taxon>Mycenaceae</taxon>
        <taxon>Mycena</taxon>
    </lineage>
</organism>
<dbReference type="Pfam" id="PF20681">
    <property type="entry name" value="DUF6818"/>
    <property type="match status" value="1"/>
</dbReference>
<feature type="region of interest" description="Disordered" evidence="1">
    <location>
        <begin position="400"/>
        <end position="427"/>
    </location>
</feature>
<feature type="compositionally biased region" description="Low complexity" evidence="1">
    <location>
        <begin position="450"/>
        <end position="466"/>
    </location>
</feature>
<dbReference type="PANTHER" id="PTHR34409:SF1">
    <property type="entry name" value="MYB-LIKE DOMAIN-CONTAINING PROTEIN"/>
    <property type="match status" value="1"/>
</dbReference>
<proteinExistence type="predicted"/>
<dbReference type="Proteomes" id="UP000620124">
    <property type="component" value="Unassembled WGS sequence"/>
</dbReference>
<gene>
    <name evidence="3" type="ORF">MVEN_01299000</name>
</gene>
<dbReference type="PANTHER" id="PTHR34409">
    <property type="entry name" value="SET DOMAIN-CONTAINING PROTEIN"/>
    <property type="match status" value="1"/>
</dbReference>
<name>A0A8H7CWK6_9AGAR</name>
<evidence type="ECO:0000259" key="2">
    <source>
        <dbReference type="Pfam" id="PF20681"/>
    </source>
</evidence>
<feature type="domain" description="DUF6818" evidence="2">
    <location>
        <begin position="177"/>
        <end position="251"/>
    </location>
</feature>
<accession>A0A8H7CWK6</accession>
<feature type="region of interest" description="Disordered" evidence="1">
    <location>
        <begin position="121"/>
        <end position="162"/>
    </location>
</feature>
<feature type="region of interest" description="Disordered" evidence="1">
    <location>
        <begin position="450"/>
        <end position="477"/>
    </location>
</feature>
<sequence length="477" mass="52143">MSDPTAPPFTQSTPKPNIFYDGHGTAWHCDANGQWVPVPPEAVPMPLQPPFEHRGPATVMKQGPSQPAAYSFPPPALSSAQAIPPHLIDPRLRPLPQSDDHDLTDSYTIAKAILHPAVKVGGVRQKDKGKKHQLPSDFCDSSDDAGRATKRGRPQGSSNYNKKNTKVFLKIAQKLLPTGPKGWKLVTTDFKKWAVKNNRPEGDVKSIETKYKQLLRKKKPTGDAHCPPNVKRAHRIERLINQKADTRELSDLEFDGIADAADTGGAGDSSDDDVVEVSPLSLTRLPPASRRPRTNAPELVNQLSKAFDPKVEKVREDQRADRSFQTTHMFTLSQEVRDAQTANDKLCKQLTVMQDRIHDAEHGYWALWSPDLVHEGGKVRCERVFPEGGGCTLWVSDPFSDDDAEKENKNSSSSSHSRRSSSHDNIQRDDCFSLSHDDTLIDYSSIASASGSSAVVTGPSSSASGVEGTLNGGVGSI</sequence>
<dbReference type="InterPro" id="IPR049203">
    <property type="entry name" value="DUF6818"/>
</dbReference>
<dbReference type="OrthoDB" id="99432at2759"/>
<dbReference type="EMBL" id="JACAZI010000010">
    <property type="protein sequence ID" value="KAF7349978.1"/>
    <property type="molecule type" value="Genomic_DNA"/>
</dbReference>
<dbReference type="AlphaFoldDB" id="A0A8H7CWK6"/>
<reference evidence="3" key="1">
    <citation type="submission" date="2020-05" db="EMBL/GenBank/DDBJ databases">
        <title>Mycena genomes resolve the evolution of fungal bioluminescence.</title>
        <authorList>
            <person name="Tsai I.J."/>
        </authorList>
    </citation>
    <scope>NUCLEOTIDE SEQUENCE</scope>
    <source>
        <strain evidence="3">CCC161011</strain>
    </source>
</reference>
<comment type="caution">
    <text evidence="3">The sequence shown here is derived from an EMBL/GenBank/DDBJ whole genome shotgun (WGS) entry which is preliminary data.</text>
</comment>
<protein>
    <recommendedName>
        <fullName evidence="2">DUF6818 domain-containing protein</fullName>
    </recommendedName>
</protein>
<evidence type="ECO:0000313" key="3">
    <source>
        <dbReference type="EMBL" id="KAF7349978.1"/>
    </source>
</evidence>
<keyword evidence="4" id="KW-1185">Reference proteome</keyword>